<keyword evidence="2" id="KW-1185">Reference proteome</keyword>
<dbReference type="HOGENOM" id="CLU_095324_1_0_5"/>
<organism evidence="1 2">
    <name type="scientific">Bradyrhizobium oligotrophicum S58</name>
    <dbReference type="NCBI Taxonomy" id="1245469"/>
    <lineage>
        <taxon>Bacteria</taxon>
        <taxon>Pseudomonadati</taxon>
        <taxon>Pseudomonadota</taxon>
        <taxon>Alphaproteobacteria</taxon>
        <taxon>Hyphomicrobiales</taxon>
        <taxon>Nitrobacteraceae</taxon>
        <taxon>Bradyrhizobium</taxon>
    </lineage>
</organism>
<dbReference type="RefSeq" id="WP_015664010.1">
    <property type="nucleotide sequence ID" value="NC_020453.1"/>
</dbReference>
<dbReference type="GO" id="GO:0008168">
    <property type="term" value="F:methyltransferase activity"/>
    <property type="evidence" value="ECO:0007669"/>
    <property type="project" value="UniProtKB-KW"/>
</dbReference>
<dbReference type="eggNOG" id="COG4122">
    <property type="taxonomic scope" value="Bacteria"/>
</dbReference>
<dbReference type="Proteomes" id="UP000011841">
    <property type="component" value="Chromosome"/>
</dbReference>
<evidence type="ECO:0000313" key="1">
    <source>
        <dbReference type="EMBL" id="BAM86875.1"/>
    </source>
</evidence>
<sequence>MRWLKDRINAYVQRTVANALAHATPKPEPKAFEPALDILVNKYGYGRTLELKLPVAVDGKPVPWYTYPALEYFEQLDARGLRIFEFGCGHSSLFWANKGAKVTAVEHDPAWFEKMLHRSSRLEKLILREGVTEYAGAISEIGGEFDVIIIDGVWRNQCARAALPHLGAGGCIVLDNSDWYTDVAEFFRGEGFLQVDFSGFGPINIYCWTTSLLVRSDSILNGRLNHPRPVGGIEACRGSNW</sequence>
<dbReference type="SUPFAM" id="SSF53335">
    <property type="entry name" value="S-adenosyl-L-methionine-dependent methyltransferases"/>
    <property type="match status" value="1"/>
</dbReference>
<gene>
    <name evidence="1" type="ORF">S58_08640</name>
</gene>
<reference evidence="1 2" key="1">
    <citation type="journal article" date="2013" name="Appl. Environ. Microbiol.">
        <title>Genome analysis suggests that the soil oligotrophic bacterium Agromonas oligotrophica (Bradyrhizobium oligotrophicum) is a nitrogen-fixing symbiont of Aeschynomene indica.</title>
        <authorList>
            <person name="Okubo T."/>
            <person name="Fukushima S."/>
            <person name="Itakura M."/>
            <person name="Oshima K."/>
            <person name="Longtonglang A."/>
            <person name="Teaumroong N."/>
            <person name="Mitsui H."/>
            <person name="Hattori M."/>
            <person name="Hattori R."/>
            <person name="Hattori T."/>
            <person name="Minamisawa K."/>
        </authorList>
    </citation>
    <scope>NUCLEOTIDE SEQUENCE [LARGE SCALE GENOMIC DNA]</scope>
    <source>
        <strain evidence="1 2">S58</strain>
    </source>
</reference>
<name>M4ZKT1_9BRAD</name>
<dbReference type="OrthoDB" id="938855at2"/>
<dbReference type="AlphaFoldDB" id="M4ZKT1"/>
<evidence type="ECO:0000313" key="2">
    <source>
        <dbReference type="Proteomes" id="UP000011841"/>
    </source>
</evidence>
<dbReference type="KEGG" id="aol:S58_08640"/>
<dbReference type="GO" id="GO:0032259">
    <property type="term" value="P:methylation"/>
    <property type="evidence" value="ECO:0007669"/>
    <property type="project" value="UniProtKB-KW"/>
</dbReference>
<dbReference type="Gene3D" id="3.40.50.150">
    <property type="entry name" value="Vaccinia Virus protein VP39"/>
    <property type="match status" value="2"/>
</dbReference>
<keyword evidence="1" id="KW-0808">Transferase</keyword>
<keyword evidence="1" id="KW-0489">Methyltransferase</keyword>
<dbReference type="EMBL" id="AP012603">
    <property type="protein sequence ID" value="BAM86875.1"/>
    <property type="molecule type" value="Genomic_DNA"/>
</dbReference>
<proteinExistence type="predicted"/>
<accession>M4ZKT1</accession>
<protein>
    <submittedName>
        <fullName evidence="1">Pcmt-protein-L-isoaspartate o-methyltransferase</fullName>
    </submittedName>
</protein>
<dbReference type="GeneID" id="301814854"/>
<dbReference type="InterPro" id="IPR029063">
    <property type="entry name" value="SAM-dependent_MTases_sf"/>
</dbReference>
<dbReference type="STRING" id="1245469.S58_08640"/>
<dbReference type="PATRIC" id="fig|1245469.3.peg.884"/>